<dbReference type="RefSeq" id="WP_146575932.1">
    <property type="nucleotide sequence ID" value="NZ_SJPM01000001.1"/>
</dbReference>
<dbReference type="Pfam" id="PF13377">
    <property type="entry name" value="Peripla_BP_3"/>
    <property type="match status" value="1"/>
</dbReference>
<dbReference type="SMART" id="SM00342">
    <property type="entry name" value="HTH_ARAC"/>
    <property type="match status" value="1"/>
</dbReference>
<protein>
    <submittedName>
        <fullName evidence="5">Xylose operon regulatory protein</fullName>
    </submittedName>
</protein>
<dbReference type="EMBL" id="SJPM01000001">
    <property type="protein sequence ID" value="TWU03403.1"/>
    <property type="molecule type" value="Genomic_DNA"/>
</dbReference>
<dbReference type="Gene3D" id="1.10.10.60">
    <property type="entry name" value="Homeodomain-like"/>
    <property type="match status" value="1"/>
</dbReference>
<evidence type="ECO:0000256" key="2">
    <source>
        <dbReference type="ARBA" id="ARBA00023125"/>
    </source>
</evidence>
<evidence type="ECO:0000259" key="4">
    <source>
        <dbReference type="PROSITE" id="PS01124"/>
    </source>
</evidence>
<dbReference type="InterPro" id="IPR009057">
    <property type="entry name" value="Homeodomain-like_sf"/>
</dbReference>
<reference evidence="5 6" key="1">
    <citation type="submission" date="2019-02" db="EMBL/GenBank/DDBJ databases">
        <title>Deep-cultivation of Planctomycetes and their phenomic and genomic characterization uncovers novel biology.</title>
        <authorList>
            <person name="Wiegand S."/>
            <person name="Jogler M."/>
            <person name="Boedeker C."/>
            <person name="Pinto D."/>
            <person name="Vollmers J."/>
            <person name="Rivas-Marin E."/>
            <person name="Kohn T."/>
            <person name="Peeters S.H."/>
            <person name="Heuer A."/>
            <person name="Rast P."/>
            <person name="Oberbeckmann S."/>
            <person name="Bunk B."/>
            <person name="Jeske O."/>
            <person name="Meyerdierks A."/>
            <person name="Storesund J.E."/>
            <person name="Kallscheuer N."/>
            <person name="Luecker S."/>
            <person name="Lage O.M."/>
            <person name="Pohl T."/>
            <person name="Merkel B.J."/>
            <person name="Hornburger P."/>
            <person name="Mueller R.-W."/>
            <person name="Bruemmer F."/>
            <person name="Labrenz M."/>
            <person name="Spormann A.M."/>
            <person name="Op Den Camp H."/>
            <person name="Overmann J."/>
            <person name="Amann R."/>
            <person name="Jetten M.S.M."/>
            <person name="Mascher T."/>
            <person name="Medema M.H."/>
            <person name="Devos D.P."/>
            <person name="Kaster A.-K."/>
            <person name="Ovreas L."/>
            <person name="Rohde M."/>
            <person name="Galperin M.Y."/>
            <person name="Jogler C."/>
        </authorList>
    </citation>
    <scope>NUCLEOTIDE SEQUENCE [LARGE SCALE GENOMIC DNA]</scope>
    <source>
        <strain evidence="5 6">Pla100</strain>
    </source>
</reference>
<dbReference type="SUPFAM" id="SSF46689">
    <property type="entry name" value="Homeodomain-like"/>
    <property type="match status" value="2"/>
</dbReference>
<feature type="domain" description="HTH araC/xylS-type" evidence="4">
    <location>
        <begin position="282"/>
        <end position="380"/>
    </location>
</feature>
<evidence type="ECO:0000313" key="5">
    <source>
        <dbReference type="EMBL" id="TWU03403.1"/>
    </source>
</evidence>
<dbReference type="Proteomes" id="UP000316213">
    <property type="component" value="Unassembled WGS sequence"/>
</dbReference>
<dbReference type="GO" id="GO:0003700">
    <property type="term" value="F:DNA-binding transcription factor activity"/>
    <property type="evidence" value="ECO:0007669"/>
    <property type="project" value="InterPro"/>
</dbReference>
<keyword evidence="6" id="KW-1185">Reference proteome</keyword>
<dbReference type="PANTHER" id="PTHR30146:SF24">
    <property type="entry name" value="XYLOSE OPERON REGULATORY PROTEIN"/>
    <property type="match status" value="1"/>
</dbReference>
<evidence type="ECO:0000256" key="3">
    <source>
        <dbReference type="ARBA" id="ARBA00023163"/>
    </source>
</evidence>
<sequence>MQSPKRSTVHVGVLVDTEDSWGRNIVESVCRFAQSHEWTLLLSPRDRHGKLRIPNGWQGHGVVAALRNRALVRHVRELGVSVVDVSSASKREKWFGRIQTDDSARAKMAVEHLVERGVQHFACYAPSIGRYSDQRAREIQAYVSGIGYRCDTYTSKPGQQWLTNHRDVRRWLKKLPKPVGIFAGDPYPARQLVEVCMMNSIRVPDEVAIIAGDDDDLLCHIATPQISSIELASHRIGEAAAKLLKRLMKGAAVPQKPTLIPPIRIRARQSTDLFAIDDDSLKVALRFIREHAATNMGVTDVASACHISRRLLEQKFRTHLECSPAEAIRKTRLEHVRRLLHDTEKTVTAIALECDFSSTASLCQAFQKHFGQSPGQFRSNRK</sequence>
<dbReference type="PANTHER" id="PTHR30146">
    <property type="entry name" value="LACI-RELATED TRANSCRIPTIONAL REPRESSOR"/>
    <property type="match status" value="1"/>
</dbReference>
<dbReference type="GO" id="GO:0000976">
    <property type="term" value="F:transcription cis-regulatory region binding"/>
    <property type="evidence" value="ECO:0007669"/>
    <property type="project" value="TreeGrafter"/>
</dbReference>
<dbReference type="SUPFAM" id="SSF53822">
    <property type="entry name" value="Periplasmic binding protein-like I"/>
    <property type="match status" value="1"/>
</dbReference>
<organism evidence="5 6">
    <name type="scientific">Neorhodopirellula pilleata</name>
    <dbReference type="NCBI Taxonomy" id="2714738"/>
    <lineage>
        <taxon>Bacteria</taxon>
        <taxon>Pseudomonadati</taxon>
        <taxon>Planctomycetota</taxon>
        <taxon>Planctomycetia</taxon>
        <taxon>Pirellulales</taxon>
        <taxon>Pirellulaceae</taxon>
        <taxon>Neorhodopirellula</taxon>
    </lineage>
</organism>
<keyword evidence="1" id="KW-0805">Transcription regulation</keyword>
<comment type="caution">
    <text evidence="5">The sequence shown here is derived from an EMBL/GenBank/DDBJ whole genome shotgun (WGS) entry which is preliminary data.</text>
</comment>
<dbReference type="InterPro" id="IPR028082">
    <property type="entry name" value="Peripla_BP_I"/>
</dbReference>
<gene>
    <name evidence="5" type="primary">xylR_1</name>
    <name evidence="5" type="ORF">Pla100_03240</name>
</gene>
<evidence type="ECO:0000313" key="6">
    <source>
        <dbReference type="Proteomes" id="UP000316213"/>
    </source>
</evidence>
<dbReference type="Pfam" id="PF12833">
    <property type="entry name" value="HTH_18"/>
    <property type="match status" value="1"/>
</dbReference>
<accession>A0A5C6ATN9</accession>
<dbReference type="OrthoDB" id="9795616at2"/>
<dbReference type="Gene3D" id="3.40.50.2300">
    <property type="match status" value="2"/>
</dbReference>
<proteinExistence type="predicted"/>
<keyword evidence="2" id="KW-0238">DNA-binding</keyword>
<dbReference type="InterPro" id="IPR046335">
    <property type="entry name" value="LacI/GalR-like_sensor"/>
</dbReference>
<evidence type="ECO:0000256" key="1">
    <source>
        <dbReference type="ARBA" id="ARBA00023015"/>
    </source>
</evidence>
<dbReference type="AlphaFoldDB" id="A0A5C6ATN9"/>
<dbReference type="InterPro" id="IPR018060">
    <property type="entry name" value="HTH_AraC"/>
</dbReference>
<name>A0A5C6ATN9_9BACT</name>
<keyword evidence="3" id="KW-0804">Transcription</keyword>
<dbReference type="PROSITE" id="PS01124">
    <property type="entry name" value="HTH_ARAC_FAMILY_2"/>
    <property type="match status" value="1"/>
</dbReference>
<dbReference type="CDD" id="cd01543">
    <property type="entry name" value="PBP1_XylR"/>
    <property type="match status" value="1"/>
</dbReference>